<dbReference type="InterPro" id="IPR007048">
    <property type="entry name" value="IraD/Gp25-like"/>
</dbReference>
<gene>
    <name evidence="2" type="ORF">GTQ38_19985</name>
</gene>
<organism evidence="2 3">
    <name type="scientific">Poritiphilus flavus</name>
    <dbReference type="NCBI Taxonomy" id="2697053"/>
    <lineage>
        <taxon>Bacteria</taxon>
        <taxon>Pseudomonadati</taxon>
        <taxon>Bacteroidota</taxon>
        <taxon>Flavobacteriia</taxon>
        <taxon>Flavobacteriales</taxon>
        <taxon>Flavobacteriaceae</taxon>
        <taxon>Poritiphilus</taxon>
    </lineage>
</organism>
<proteinExistence type="predicted"/>
<dbReference type="Pfam" id="PF04965">
    <property type="entry name" value="GPW_gp25"/>
    <property type="match status" value="1"/>
</dbReference>
<feature type="domain" description="IraD/Gp25-like" evidence="1">
    <location>
        <begin position="29"/>
        <end position="119"/>
    </location>
</feature>
<protein>
    <recommendedName>
        <fullName evidence="1">IraD/Gp25-like domain-containing protein</fullName>
    </recommendedName>
</protein>
<dbReference type="Gene3D" id="3.10.450.40">
    <property type="match status" value="1"/>
</dbReference>
<dbReference type="Proteomes" id="UP000475249">
    <property type="component" value="Unassembled WGS sequence"/>
</dbReference>
<dbReference type="RefSeq" id="WP_161437343.1">
    <property type="nucleotide sequence ID" value="NZ_WXYO01000009.1"/>
</dbReference>
<name>A0A6L9EI14_9FLAO</name>
<evidence type="ECO:0000313" key="3">
    <source>
        <dbReference type="Proteomes" id="UP000475249"/>
    </source>
</evidence>
<dbReference type="SUPFAM" id="SSF160719">
    <property type="entry name" value="gpW/gp25-like"/>
    <property type="match status" value="1"/>
</dbReference>
<evidence type="ECO:0000259" key="1">
    <source>
        <dbReference type="Pfam" id="PF04965"/>
    </source>
</evidence>
<comment type="caution">
    <text evidence="2">The sequence shown here is derived from an EMBL/GenBank/DDBJ whole genome shotgun (WGS) entry which is preliminary data.</text>
</comment>
<dbReference type="EMBL" id="WXYO01000009">
    <property type="protein sequence ID" value="NAS14302.1"/>
    <property type="molecule type" value="Genomic_DNA"/>
</dbReference>
<reference evidence="2 3" key="1">
    <citation type="submission" date="2020-01" db="EMBL/GenBank/DDBJ databases">
        <title>Bacteria diversity of Porities sp.</title>
        <authorList>
            <person name="Wang G."/>
        </authorList>
    </citation>
    <scope>NUCLEOTIDE SEQUENCE [LARGE SCALE GENOMIC DNA]</scope>
    <source>
        <strain evidence="2 3">R33</strain>
    </source>
</reference>
<keyword evidence="3" id="KW-1185">Reference proteome</keyword>
<sequence>MKSERPFTGTGWSFPPAFSKTEKKVLLTSDREDIEKSLEILLGTIKGERVMQPSFGCNLDEMVFESFNLTMKNYLMDLISTAILYHEARIEPLKISIDESTILEGKVLIVIDYIIRASNSRFNMVYPFYINEGTEIPKPLSSQTI</sequence>
<accession>A0A6L9EI14</accession>
<evidence type="ECO:0000313" key="2">
    <source>
        <dbReference type="EMBL" id="NAS14302.1"/>
    </source>
</evidence>
<dbReference type="AlphaFoldDB" id="A0A6L9EI14"/>